<evidence type="ECO:0000313" key="1">
    <source>
        <dbReference type="EMBL" id="CAD9686515.1"/>
    </source>
</evidence>
<name>A0A7S2WG25_9STRA</name>
<dbReference type="EMBL" id="HBHK01014569">
    <property type="protein sequence ID" value="CAD9686515.1"/>
    <property type="molecule type" value="Transcribed_RNA"/>
</dbReference>
<reference evidence="1" key="1">
    <citation type="submission" date="2021-01" db="EMBL/GenBank/DDBJ databases">
        <authorList>
            <person name="Corre E."/>
            <person name="Pelletier E."/>
            <person name="Niang G."/>
            <person name="Scheremetjew M."/>
            <person name="Finn R."/>
            <person name="Kale V."/>
            <person name="Holt S."/>
            <person name="Cochrane G."/>
            <person name="Meng A."/>
            <person name="Brown T."/>
            <person name="Cohen L."/>
        </authorList>
    </citation>
    <scope>NUCLEOTIDE SEQUENCE</scope>
    <source>
        <strain evidence="1">NY070348D</strain>
    </source>
</reference>
<organism evidence="1">
    <name type="scientific">Mucochytrium quahogii</name>
    <dbReference type="NCBI Taxonomy" id="96639"/>
    <lineage>
        <taxon>Eukaryota</taxon>
        <taxon>Sar</taxon>
        <taxon>Stramenopiles</taxon>
        <taxon>Bigyra</taxon>
        <taxon>Labyrinthulomycetes</taxon>
        <taxon>Thraustochytrida</taxon>
        <taxon>Thraustochytriidae</taxon>
        <taxon>Mucochytrium</taxon>
    </lineage>
</organism>
<gene>
    <name evidence="1" type="ORF">QSP1433_LOCUS9199</name>
</gene>
<sequence length="202" mass="22782">MKTRAGYVSESSVELLKSIIQNPNESLNVSSDLGPLVDAAKKRKFDAYQMPIPEDKKQRLNIHPGNFAATLEKNVLQLSMDEVIESMRLLTNGAPLNPGSSLWSLEEIVKDKNTRMDRFHRKKSSSEIFKKPLKSLTKKKSMMNSSGQGCTIVVLFRRCAKHTRSCKMDPGEKHDIVVTKEPITRSNFGKWINSFMKADGLI</sequence>
<accession>A0A7S2WG25</accession>
<dbReference type="AlphaFoldDB" id="A0A7S2WG25"/>
<protein>
    <submittedName>
        <fullName evidence="1">Uncharacterized protein</fullName>
    </submittedName>
</protein>
<proteinExistence type="predicted"/>